<dbReference type="RefSeq" id="WP_190307219.1">
    <property type="nucleotide sequence ID" value="NZ_JACNYK010000001.1"/>
</dbReference>
<feature type="transmembrane region" description="Helical" evidence="7">
    <location>
        <begin position="12"/>
        <end position="32"/>
    </location>
</feature>
<dbReference type="InterPro" id="IPR051539">
    <property type="entry name" value="T4SS-coupling_protein"/>
</dbReference>
<evidence type="ECO:0000259" key="8">
    <source>
        <dbReference type="Pfam" id="PF10412"/>
    </source>
</evidence>
<sequence>MEETKEQQGLYRSLQFGIYLSVVLEVFLFFYVDRFLLTGTSDSSLVLFAERLSRVPFYDGLINSKLFTLVLICLVSIGTLSRKKKDLNPKNQIVYPLALGMLILFSGVWLHGRVSDPIWQKVNWYDLAYVASAFVGAILVHMAMDNVSKIISSNLGKDRWNIEEESFMQPTKPVITPYSVNIPTLFYYKRKVRKGYIPLENLFRGCLVCGVPGSGKSFGVIAPIIRQMLANSFTLALYDLKYPDLGKIAYYHYLLAKRDGRCMDYRFHVINLNDPEKSRRVNPLKRAYLNTLADASETAEALVEALKKGDKSGGSDQFFTQSAVNFLAACIFFFSRYEDGRYSSLPHVLAFLNLPYEQIFTALFTNQELGSLLSPFMSAYTAKAFDQLEGQVGTLKIFISRLATKETFWVFGADDFELQVSNPKHPGILVLANDPSTQSINSACLSVVLNRVTKLINTRGNLPIGLVVDEAPSLYIHRVDLLVAQSRSNFSAVVLGLQELPMLRQQYGKETAEVITSIMGNVLSGSVRSKETLEWLERLFGKVKQTGESLSIDRTRTSRSLNEKLEPLIPAGKIASLKAGEIVGIVARDTAETYTGKYETSAVNCRINLDMEAIKMEEAGYRELPTYYDFKGRKEEILLANFFRINKEVQEMVNALVPHQDSGPAPQPKGTMKPTFRK</sequence>
<evidence type="ECO:0000256" key="3">
    <source>
        <dbReference type="ARBA" id="ARBA00022692"/>
    </source>
</evidence>
<comment type="subcellular location">
    <subcellularLocation>
        <location evidence="1">Cell membrane</location>
        <topology evidence="1">Multi-pass membrane protein</topology>
    </subcellularLocation>
</comment>
<dbReference type="GO" id="GO:0003677">
    <property type="term" value="F:DNA binding"/>
    <property type="evidence" value="ECO:0007669"/>
    <property type="project" value="UniProtKB-KW"/>
</dbReference>
<protein>
    <submittedName>
        <fullName evidence="10">Type IV secretion system DNA-binding domain-containing protein</fullName>
    </submittedName>
</protein>
<evidence type="ECO:0000256" key="6">
    <source>
        <dbReference type="SAM" id="MobiDB-lite"/>
    </source>
</evidence>
<evidence type="ECO:0000256" key="5">
    <source>
        <dbReference type="ARBA" id="ARBA00023136"/>
    </source>
</evidence>
<dbReference type="InterPro" id="IPR025988">
    <property type="entry name" value="YWFCY_dom"/>
</dbReference>
<dbReference type="PANTHER" id="PTHR37937:SF1">
    <property type="entry name" value="CONJUGATIVE TRANSFER: DNA TRANSPORT"/>
    <property type="match status" value="1"/>
</dbReference>
<dbReference type="InterPro" id="IPR027417">
    <property type="entry name" value="P-loop_NTPase"/>
</dbReference>
<feature type="domain" description="Type IV secretion system coupling protein TraD DNA-binding" evidence="8">
    <location>
        <begin position="290"/>
        <end position="556"/>
    </location>
</feature>
<keyword evidence="3 7" id="KW-0812">Transmembrane</keyword>
<feature type="transmembrane region" description="Helical" evidence="7">
    <location>
        <begin position="62"/>
        <end position="81"/>
    </location>
</feature>
<gene>
    <name evidence="10" type="ORF">H8B17_00440</name>
</gene>
<evidence type="ECO:0000256" key="7">
    <source>
        <dbReference type="SAM" id="Phobius"/>
    </source>
</evidence>
<organism evidence="10 11">
    <name type="scientific">Sphingobacterium arenae</name>
    <dbReference type="NCBI Taxonomy" id="1280598"/>
    <lineage>
        <taxon>Bacteria</taxon>
        <taxon>Pseudomonadati</taxon>
        <taxon>Bacteroidota</taxon>
        <taxon>Sphingobacteriia</taxon>
        <taxon>Sphingobacteriales</taxon>
        <taxon>Sphingobacteriaceae</taxon>
        <taxon>Sphingobacterium</taxon>
    </lineage>
</organism>
<dbReference type="PANTHER" id="PTHR37937">
    <property type="entry name" value="CONJUGATIVE TRANSFER: DNA TRANSPORT"/>
    <property type="match status" value="1"/>
</dbReference>
<keyword evidence="11" id="KW-1185">Reference proteome</keyword>
<dbReference type="SUPFAM" id="SSF52540">
    <property type="entry name" value="P-loop containing nucleoside triphosphate hydrolases"/>
    <property type="match status" value="1"/>
</dbReference>
<evidence type="ECO:0000313" key="11">
    <source>
        <dbReference type="Proteomes" id="UP000606494"/>
    </source>
</evidence>
<dbReference type="Pfam" id="PF14293">
    <property type="entry name" value="YWFCY"/>
    <property type="match status" value="1"/>
</dbReference>
<name>A0ABR7XYD2_9SPHI</name>
<reference evidence="10 11" key="1">
    <citation type="submission" date="2020-08" db="EMBL/GenBank/DDBJ databases">
        <title>Sphingobacterium sp. DN00404 isolated from aquaculture water.</title>
        <authorList>
            <person name="Zhang M."/>
        </authorList>
    </citation>
    <scope>NUCLEOTIDE SEQUENCE [LARGE SCALE GENOMIC DNA]</scope>
    <source>
        <strain evidence="10 11">KCTC 32294</strain>
    </source>
</reference>
<dbReference type="CDD" id="cd01127">
    <property type="entry name" value="TrwB_TraG_TraD_VirD4"/>
    <property type="match status" value="1"/>
</dbReference>
<feature type="transmembrane region" description="Helical" evidence="7">
    <location>
        <begin position="124"/>
        <end position="144"/>
    </location>
</feature>
<dbReference type="Pfam" id="PF10412">
    <property type="entry name" value="TrwB_AAD_bind"/>
    <property type="match status" value="1"/>
</dbReference>
<keyword evidence="2" id="KW-1003">Cell membrane</keyword>
<keyword evidence="10" id="KW-0238">DNA-binding</keyword>
<evidence type="ECO:0000256" key="4">
    <source>
        <dbReference type="ARBA" id="ARBA00022989"/>
    </source>
</evidence>
<evidence type="ECO:0000256" key="2">
    <source>
        <dbReference type="ARBA" id="ARBA00022475"/>
    </source>
</evidence>
<proteinExistence type="predicted"/>
<feature type="transmembrane region" description="Helical" evidence="7">
    <location>
        <begin position="93"/>
        <end position="112"/>
    </location>
</feature>
<dbReference type="InterPro" id="IPR019476">
    <property type="entry name" value="T4SS_TraD_DNA-bd"/>
</dbReference>
<evidence type="ECO:0000256" key="1">
    <source>
        <dbReference type="ARBA" id="ARBA00004651"/>
    </source>
</evidence>
<keyword evidence="4 7" id="KW-1133">Transmembrane helix</keyword>
<dbReference type="Gene3D" id="3.40.50.300">
    <property type="entry name" value="P-loop containing nucleotide triphosphate hydrolases"/>
    <property type="match status" value="1"/>
</dbReference>
<keyword evidence="5 7" id="KW-0472">Membrane</keyword>
<feature type="region of interest" description="Disordered" evidence="6">
    <location>
        <begin position="657"/>
        <end position="678"/>
    </location>
</feature>
<evidence type="ECO:0000259" key="9">
    <source>
        <dbReference type="Pfam" id="PF14293"/>
    </source>
</evidence>
<dbReference type="EMBL" id="JACNYK010000001">
    <property type="protein sequence ID" value="MBD1424033.1"/>
    <property type="molecule type" value="Genomic_DNA"/>
</dbReference>
<dbReference type="Proteomes" id="UP000606494">
    <property type="component" value="Unassembled WGS sequence"/>
</dbReference>
<feature type="domain" description="YWFCY" evidence="9">
    <location>
        <begin position="14"/>
        <end position="151"/>
    </location>
</feature>
<comment type="caution">
    <text evidence="10">The sequence shown here is derived from an EMBL/GenBank/DDBJ whole genome shotgun (WGS) entry which is preliminary data.</text>
</comment>
<evidence type="ECO:0000313" key="10">
    <source>
        <dbReference type="EMBL" id="MBD1424033.1"/>
    </source>
</evidence>
<accession>A0ABR7XYD2</accession>